<dbReference type="AlphaFoldDB" id="A0A5S5CGY8"/>
<gene>
    <name evidence="1" type="ORF">BD809_101436</name>
</gene>
<dbReference type="InterPro" id="IPR021314">
    <property type="entry name" value="DUF2911"/>
</dbReference>
<sequence>MKKLISVGVVLMLLYSCNENKKESPVHSNHEVKNVEVQAGKKTLSPHESVMQMIGDAHIHIDYSSPGVRNRIIFGGLLPYDTVWQAGAHNATWIETNKDLIINQKELPSGRYGFFVIPSKDSWTLIFNKNWEQHGKDEYSEQDDVLRFDVAPVTLNEVHEHLEYVIEKKDSDEGLIRLRWEKIEVKFPFKVKK</sequence>
<keyword evidence="2" id="KW-1185">Reference proteome</keyword>
<dbReference type="EMBL" id="VNHU01000001">
    <property type="protein sequence ID" value="TYP77283.1"/>
    <property type="molecule type" value="Genomic_DNA"/>
</dbReference>
<accession>A0A5S5CGY8</accession>
<name>A0A5S5CGY8_9FLAO</name>
<proteinExistence type="predicted"/>
<protein>
    <recommendedName>
        <fullName evidence="3">DUF2911 family protein</fullName>
    </recommendedName>
</protein>
<evidence type="ECO:0008006" key="3">
    <source>
        <dbReference type="Google" id="ProtNLM"/>
    </source>
</evidence>
<dbReference type="OrthoDB" id="187854at2"/>
<comment type="caution">
    <text evidence="1">The sequence shown here is derived from an EMBL/GenBank/DDBJ whole genome shotgun (WGS) entry which is preliminary data.</text>
</comment>
<dbReference type="Proteomes" id="UP000324376">
    <property type="component" value="Unassembled WGS sequence"/>
</dbReference>
<evidence type="ECO:0000313" key="1">
    <source>
        <dbReference type="EMBL" id="TYP77283.1"/>
    </source>
</evidence>
<evidence type="ECO:0000313" key="2">
    <source>
        <dbReference type="Proteomes" id="UP000324376"/>
    </source>
</evidence>
<reference evidence="1 2" key="1">
    <citation type="submission" date="2019-07" db="EMBL/GenBank/DDBJ databases">
        <title>Genomic Encyclopedia of Archaeal and Bacterial Type Strains, Phase II (KMG-II): from individual species to whole genera.</title>
        <authorList>
            <person name="Goeker M."/>
        </authorList>
    </citation>
    <scope>NUCLEOTIDE SEQUENCE [LARGE SCALE GENOMIC DNA]</scope>
    <source>
        <strain evidence="1 2">DSM 17527</strain>
    </source>
</reference>
<dbReference type="PROSITE" id="PS51257">
    <property type="entry name" value="PROKAR_LIPOPROTEIN"/>
    <property type="match status" value="1"/>
</dbReference>
<dbReference type="Pfam" id="PF11138">
    <property type="entry name" value="DUF2911"/>
    <property type="match status" value="1"/>
</dbReference>
<organism evidence="1 2">
    <name type="scientific">Aquimarina intermedia</name>
    <dbReference type="NCBI Taxonomy" id="350814"/>
    <lineage>
        <taxon>Bacteria</taxon>
        <taxon>Pseudomonadati</taxon>
        <taxon>Bacteroidota</taxon>
        <taxon>Flavobacteriia</taxon>
        <taxon>Flavobacteriales</taxon>
        <taxon>Flavobacteriaceae</taxon>
        <taxon>Aquimarina</taxon>
    </lineage>
</organism>
<dbReference type="RefSeq" id="WP_148781302.1">
    <property type="nucleotide sequence ID" value="NZ_VNHU01000001.1"/>
</dbReference>